<dbReference type="KEGG" id="copr:Cop2CBH44_18660"/>
<protein>
    <recommendedName>
        <fullName evidence="3">DUF3316 domain-containing protein</fullName>
    </recommendedName>
</protein>
<accession>A0A7G1HWV7</accession>
<dbReference type="AlphaFoldDB" id="A0A7G1HWV7"/>
<dbReference type="RefSeq" id="WP_021929518.1">
    <property type="nucleotide sequence ID" value="NZ_AP023322.1"/>
</dbReference>
<keyword evidence="2" id="KW-1185">Reference proteome</keyword>
<evidence type="ECO:0008006" key="3">
    <source>
        <dbReference type="Google" id="ProtNLM"/>
    </source>
</evidence>
<dbReference type="Proteomes" id="UP000594042">
    <property type="component" value="Chromosome"/>
</dbReference>
<reference evidence="2" key="1">
    <citation type="submission" date="2020-07" db="EMBL/GenBank/DDBJ databases">
        <title>Complete genome sequencing of Coprobacter sp. strain 2CBH44.</title>
        <authorList>
            <person name="Sakamoto M."/>
            <person name="Murakami T."/>
            <person name="Mori H."/>
        </authorList>
    </citation>
    <scope>NUCLEOTIDE SEQUENCE [LARGE SCALE GENOMIC DNA]</scope>
    <source>
        <strain evidence="2">2CBH44</strain>
    </source>
</reference>
<dbReference type="EMBL" id="AP023322">
    <property type="protein sequence ID" value="BCI63513.1"/>
    <property type="molecule type" value="Genomic_DNA"/>
</dbReference>
<proteinExistence type="predicted"/>
<sequence>MIFIKRLFVIVIFISVLRVGITQEIDNKPLRPIINSTMLELGKTGRLYDSYLSMIGYAGFNVGLSNERLQMARWGKNKVLSQQMFSLHYASTKNEAQNGKMIMGMLHYAYGMLYTARMPVPGLILYGGGQAEARAGFIYNLRNSNNPATAKVDLNLSLSGIAAYTFKIKKYPITIRYQMTLPFAGMFFGPAFGQSYYEMFEVGNLEGTIHFGSFHNQFHMNNLVTVDLPLGRGALRLGYRNIIYSTLQSHIDTQIYTNSFVIGVTTEFIPWNRRKQARQKQHVFPVYY</sequence>
<evidence type="ECO:0000313" key="1">
    <source>
        <dbReference type="EMBL" id="BCI63513.1"/>
    </source>
</evidence>
<name>A0A7G1HWV7_9BACT</name>
<evidence type="ECO:0000313" key="2">
    <source>
        <dbReference type="Proteomes" id="UP000594042"/>
    </source>
</evidence>
<organism evidence="1 2">
    <name type="scientific">Coprobacter secundus subsp. similis</name>
    <dbReference type="NCBI Taxonomy" id="2751153"/>
    <lineage>
        <taxon>Bacteria</taxon>
        <taxon>Pseudomonadati</taxon>
        <taxon>Bacteroidota</taxon>
        <taxon>Bacteroidia</taxon>
        <taxon>Bacteroidales</taxon>
        <taxon>Barnesiellaceae</taxon>
        <taxon>Coprobacter</taxon>
    </lineage>
</organism>
<gene>
    <name evidence="1" type="ORF">Cop2CBH44_18660</name>
</gene>